<dbReference type="SMART" id="SM00448">
    <property type="entry name" value="REC"/>
    <property type="match status" value="1"/>
</dbReference>
<dbReference type="EMBL" id="SNXS01000005">
    <property type="protein sequence ID" value="TDP63172.1"/>
    <property type="molecule type" value="Genomic_DNA"/>
</dbReference>
<evidence type="ECO:0000259" key="9">
    <source>
        <dbReference type="PROSITE" id="PS50110"/>
    </source>
</evidence>
<comment type="domain">
    <text evidence="6">Contains a C-terminal catalytic domain, and an N-terminal region which modulates catalytic activity.</text>
</comment>
<evidence type="ECO:0000256" key="1">
    <source>
        <dbReference type="ARBA" id="ARBA00022490"/>
    </source>
</evidence>
<dbReference type="InterPro" id="IPR000673">
    <property type="entry name" value="Sig_transdc_resp-reg_Me-estase"/>
</dbReference>
<dbReference type="EC" id="3.1.1.61" evidence="6"/>
<dbReference type="NCBIfam" id="NF009206">
    <property type="entry name" value="PRK12555.1"/>
    <property type="match status" value="1"/>
</dbReference>
<dbReference type="SUPFAM" id="SSF52172">
    <property type="entry name" value="CheY-like"/>
    <property type="match status" value="1"/>
</dbReference>
<keyword evidence="1 6" id="KW-0963">Cytoplasm</keyword>
<dbReference type="FunFam" id="3.40.50.2300:FF:000060">
    <property type="entry name" value="Protein-glutamate methylesterase/protein-glutamine glutaminase"/>
    <property type="match status" value="1"/>
</dbReference>
<comment type="similarity">
    <text evidence="6">Belongs to the CheB family.</text>
</comment>
<dbReference type="HAMAP" id="MF_00099">
    <property type="entry name" value="CheB_chemtxs"/>
    <property type="match status" value="1"/>
</dbReference>
<keyword evidence="12" id="KW-1185">Reference proteome</keyword>
<protein>
    <recommendedName>
        <fullName evidence="6">Protein-glutamate methylesterase/protein-glutamine glutaminase</fullName>
        <ecNumber evidence="6">3.1.1.61</ecNumber>
        <ecNumber evidence="6">3.5.1.44</ecNumber>
    </recommendedName>
</protein>
<gene>
    <name evidence="6" type="primary">cheB</name>
    <name evidence="11" type="ORF">DES47_105174</name>
</gene>
<evidence type="ECO:0000259" key="10">
    <source>
        <dbReference type="PROSITE" id="PS50122"/>
    </source>
</evidence>
<dbReference type="GO" id="GO:0006935">
    <property type="term" value="P:chemotaxis"/>
    <property type="evidence" value="ECO:0007669"/>
    <property type="project" value="UniProtKB-UniRule"/>
</dbReference>
<keyword evidence="4 6" id="KW-0378">Hydrolase</keyword>
<evidence type="ECO:0000256" key="3">
    <source>
        <dbReference type="ARBA" id="ARBA00022553"/>
    </source>
</evidence>
<keyword evidence="2 6" id="KW-0145">Chemotaxis</keyword>
<evidence type="ECO:0000256" key="6">
    <source>
        <dbReference type="HAMAP-Rule" id="MF_00099"/>
    </source>
</evidence>
<feature type="modified residue" description="4-aspartylphosphate" evidence="6 8">
    <location>
        <position position="56"/>
    </location>
</feature>
<dbReference type="InterPro" id="IPR011006">
    <property type="entry name" value="CheY-like_superfamily"/>
</dbReference>
<dbReference type="AlphaFoldDB" id="A0A4R6QKK7"/>
<evidence type="ECO:0000256" key="2">
    <source>
        <dbReference type="ARBA" id="ARBA00022500"/>
    </source>
</evidence>
<dbReference type="OrthoDB" id="9793421at2"/>
<dbReference type="PROSITE" id="PS50110">
    <property type="entry name" value="RESPONSE_REGULATORY"/>
    <property type="match status" value="1"/>
</dbReference>
<evidence type="ECO:0000256" key="4">
    <source>
        <dbReference type="ARBA" id="ARBA00022801"/>
    </source>
</evidence>
<sequence>MAKTTVVVVDDSALVRSILTEIINRQPDMICVGAASDPLIAREMIRNLNPDVITLDVEMPRMDGIDFLSRLMRLRPMPVVMVSTLTERGAEVTMKALELGAVDFVAKPKIGVADGIRQLADDITDKIRIAAKAHIRRHAAPAPAPTAGGAPAAPAKPVTMAGIGRLSTEKIIFIGASTGGTEATKDVLINLPADCPAVVITQHMPPGFTKSYAARLDSLCRIRVKEAQDGERILPGHGYIAPGGFHLSVERSGANYIARVQDGEPVNRHKPSVEVLFHSAARVVGPNALGIMLTGMGADGAKAMKVMKDAGSYNFVQDEATCVVFGMPREAINAGAADEVLPLQQIAPRLIDRLRSTSGIALSRV</sequence>
<dbReference type="InterPro" id="IPR035909">
    <property type="entry name" value="CheB_C"/>
</dbReference>
<feature type="domain" description="CheB-type methylesterase" evidence="10">
    <location>
        <begin position="165"/>
        <end position="357"/>
    </location>
</feature>
<evidence type="ECO:0000313" key="12">
    <source>
        <dbReference type="Proteomes" id="UP000295361"/>
    </source>
</evidence>
<evidence type="ECO:0000256" key="7">
    <source>
        <dbReference type="PROSITE-ProRule" id="PRU00050"/>
    </source>
</evidence>
<dbReference type="Pfam" id="PF00072">
    <property type="entry name" value="Response_reg"/>
    <property type="match status" value="1"/>
</dbReference>
<accession>A0A4R6QKK7</accession>
<feature type="active site" evidence="6 7">
    <location>
        <position position="203"/>
    </location>
</feature>
<dbReference type="Proteomes" id="UP000295361">
    <property type="component" value="Unassembled WGS sequence"/>
</dbReference>
<dbReference type="InterPro" id="IPR008248">
    <property type="entry name" value="CheB-like"/>
</dbReference>
<dbReference type="EC" id="3.5.1.44" evidence="6"/>
<proteinExistence type="inferred from homology"/>
<dbReference type="SUPFAM" id="SSF52738">
    <property type="entry name" value="Methylesterase CheB, C-terminal domain"/>
    <property type="match status" value="1"/>
</dbReference>
<evidence type="ECO:0000256" key="8">
    <source>
        <dbReference type="PROSITE-ProRule" id="PRU00169"/>
    </source>
</evidence>
<comment type="function">
    <text evidence="6">Involved in chemotaxis. Part of a chemotaxis signal transduction system that modulates chemotaxis in response to various stimuli. Catalyzes the demethylation of specific methylglutamate residues introduced into the chemoreceptors (methyl-accepting chemotaxis proteins or MCP) by CheR. Also mediates the irreversible deamidation of specific glutamine residues to glutamic acid.</text>
</comment>
<dbReference type="PANTHER" id="PTHR42872">
    <property type="entry name" value="PROTEIN-GLUTAMATE METHYLESTERASE/PROTEIN-GLUTAMINE GLUTAMINASE"/>
    <property type="match status" value="1"/>
</dbReference>
<comment type="PTM">
    <text evidence="6">Phosphorylated by CheA. Phosphorylation of the N-terminal regulatory domain activates the methylesterase activity.</text>
</comment>
<comment type="subcellular location">
    <subcellularLocation>
        <location evidence="6">Cytoplasm</location>
    </subcellularLocation>
</comment>
<reference evidence="11 12" key="1">
    <citation type="submission" date="2019-03" db="EMBL/GenBank/DDBJ databases">
        <title>Genomic Encyclopedia of Type Strains, Phase IV (KMG-IV): sequencing the most valuable type-strain genomes for metagenomic binning, comparative biology and taxonomic classification.</title>
        <authorList>
            <person name="Goeker M."/>
        </authorList>
    </citation>
    <scope>NUCLEOTIDE SEQUENCE [LARGE SCALE GENOMIC DNA]</scope>
    <source>
        <strain evidence="11 12">DSM 16998</strain>
    </source>
</reference>
<dbReference type="RefSeq" id="WP_133702355.1">
    <property type="nucleotide sequence ID" value="NZ_SNXS01000005.1"/>
</dbReference>
<keyword evidence="3 6" id="KW-0597">Phosphoprotein</keyword>
<evidence type="ECO:0000313" key="11">
    <source>
        <dbReference type="EMBL" id="TDP63172.1"/>
    </source>
</evidence>
<comment type="caution">
    <text evidence="11">The sequence shown here is derived from an EMBL/GenBank/DDBJ whole genome shotgun (WGS) entry which is preliminary data.</text>
</comment>
<dbReference type="FunCoup" id="A0A4R6QKK7">
    <property type="interactions" value="405"/>
</dbReference>
<evidence type="ECO:0000256" key="5">
    <source>
        <dbReference type="ARBA" id="ARBA00048267"/>
    </source>
</evidence>
<dbReference type="InterPro" id="IPR001789">
    <property type="entry name" value="Sig_transdc_resp-reg_receiver"/>
</dbReference>
<dbReference type="Pfam" id="PF01339">
    <property type="entry name" value="CheB_methylest"/>
    <property type="match status" value="1"/>
</dbReference>
<dbReference type="GO" id="GO:0005737">
    <property type="term" value="C:cytoplasm"/>
    <property type="evidence" value="ECO:0007669"/>
    <property type="project" value="UniProtKB-SubCell"/>
</dbReference>
<dbReference type="GO" id="GO:0008984">
    <property type="term" value="F:protein-glutamate methylesterase activity"/>
    <property type="evidence" value="ECO:0007669"/>
    <property type="project" value="UniProtKB-UniRule"/>
</dbReference>
<feature type="domain" description="Response regulatory" evidence="9">
    <location>
        <begin position="5"/>
        <end position="122"/>
    </location>
</feature>
<dbReference type="Gene3D" id="3.40.50.180">
    <property type="entry name" value="Methylesterase CheB, C-terminal domain"/>
    <property type="match status" value="1"/>
</dbReference>
<dbReference type="GO" id="GO:0000156">
    <property type="term" value="F:phosphorelay response regulator activity"/>
    <property type="evidence" value="ECO:0007669"/>
    <property type="project" value="InterPro"/>
</dbReference>
<dbReference type="PIRSF" id="PIRSF000876">
    <property type="entry name" value="RR_chemtxs_CheB"/>
    <property type="match status" value="1"/>
</dbReference>
<dbReference type="Gene3D" id="3.40.50.2300">
    <property type="match status" value="1"/>
</dbReference>
<comment type="catalytic activity">
    <reaction evidence="6">
        <text>L-glutaminyl-[protein] + H2O = L-glutamyl-[protein] + NH4(+)</text>
        <dbReference type="Rhea" id="RHEA:16441"/>
        <dbReference type="Rhea" id="RHEA-COMP:10207"/>
        <dbReference type="Rhea" id="RHEA-COMP:10208"/>
        <dbReference type="ChEBI" id="CHEBI:15377"/>
        <dbReference type="ChEBI" id="CHEBI:28938"/>
        <dbReference type="ChEBI" id="CHEBI:29973"/>
        <dbReference type="ChEBI" id="CHEBI:30011"/>
        <dbReference type="EC" id="3.5.1.44"/>
    </reaction>
</comment>
<comment type="catalytic activity">
    <reaction evidence="5 6">
        <text>[protein]-L-glutamate 5-O-methyl ester + H2O = L-glutamyl-[protein] + methanol + H(+)</text>
        <dbReference type="Rhea" id="RHEA:23236"/>
        <dbReference type="Rhea" id="RHEA-COMP:10208"/>
        <dbReference type="Rhea" id="RHEA-COMP:10311"/>
        <dbReference type="ChEBI" id="CHEBI:15377"/>
        <dbReference type="ChEBI" id="CHEBI:15378"/>
        <dbReference type="ChEBI" id="CHEBI:17790"/>
        <dbReference type="ChEBI" id="CHEBI:29973"/>
        <dbReference type="ChEBI" id="CHEBI:82795"/>
        <dbReference type="EC" id="3.1.1.61"/>
    </reaction>
</comment>
<dbReference type="PANTHER" id="PTHR42872:SF6">
    <property type="entry name" value="PROTEIN-GLUTAMATE METHYLESTERASE_PROTEIN-GLUTAMINE GLUTAMINASE"/>
    <property type="match status" value="1"/>
</dbReference>
<dbReference type="CDD" id="cd17541">
    <property type="entry name" value="REC_CheB-like"/>
    <property type="match status" value="1"/>
</dbReference>
<dbReference type="CDD" id="cd16432">
    <property type="entry name" value="CheB_Rec"/>
    <property type="match status" value="1"/>
</dbReference>
<organism evidence="11 12">
    <name type="scientific">Roseateles toxinivorans</name>
    <dbReference type="NCBI Taxonomy" id="270368"/>
    <lineage>
        <taxon>Bacteria</taxon>
        <taxon>Pseudomonadati</taxon>
        <taxon>Pseudomonadota</taxon>
        <taxon>Betaproteobacteria</taxon>
        <taxon>Burkholderiales</taxon>
        <taxon>Sphaerotilaceae</taxon>
        <taxon>Roseateles</taxon>
    </lineage>
</organism>
<feature type="active site" evidence="6 7">
    <location>
        <position position="299"/>
    </location>
</feature>
<name>A0A4R6QKK7_9BURK</name>
<dbReference type="NCBIfam" id="NF001965">
    <property type="entry name" value="PRK00742.1"/>
    <property type="match status" value="1"/>
</dbReference>
<dbReference type="PROSITE" id="PS50122">
    <property type="entry name" value="CHEB"/>
    <property type="match status" value="1"/>
</dbReference>
<dbReference type="InParanoid" id="A0A4R6QKK7"/>
<feature type="active site" evidence="6 7">
    <location>
        <position position="177"/>
    </location>
</feature>
<dbReference type="GO" id="GO:0050568">
    <property type="term" value="F:protein-glutamine glutaminase activity"/>
    <property type="evidence" value="ECO:0007669"/>
    <property type="project" value="UniProtKB-UniRule"/>
</dbReference>